<dbReference type="EMBL" id="RPFJ01000002">
    <property type="protein sequence ID" value="RPD99869.1"/>
    <property type="molecule type" value="Genomic_DNA"/>
</dbReference>
<dbReference type="OrthoDB" id="9773381at2"/>
<proteinExistence type="predicted"/>
<dbReference type="Proteomes" id="UP000270856">
    <property type="component" value="Unassembled WGS sequence"/>
</dbReference>
<protein>
    <submittedName>
        <fullName evidence="1">DUF4835 family protein</fullName>
    </submittedName>
</protein>
<dbReference type="AlphaFoldDB" id="A0A3N4P826"/>
<evidence type="ECO:0000313" key="1">
    <source>
        <dbReference type="EMBL" id="RPD99869.1"/>
    </source>
</evidence>
<evidence type="ECO:0000313" key="2">
    <source>
        <dbReference type="Proteomes" id="UP000270856"/>
    </source>
</evidence>
<name>A0A3N4P826_9FLAO</name>
<keyword evidence="2" id="KW-1185">Reference proteome</keyword>
<sequence>MKSLRSIMHKLVLVLLVFATFQIRGQELNALVIVNSEQVQSSNKQVYSTLQSSISDYINNTKWTNKSYKPHERINCAITLTILEQPSANEFKGNISIVASRPVYNSTYQSPIFNYIDNNFSFNYTEFQNLIYNENSFESNLVSVLTFYVYTILGIDADTFELNGGEEYHKKAEKVVNLAQQGGFSGWNRIDGNNTRYQLNENLLSPTYKDFRSTMYTYHLKGLDLMSENKTEAKTIISKAILNLNAIYNTRPNAFLLRVFMDTKSDEIIDIFSAGPRINAVELKETLLKIYPTYSDKWDKIKV</sequence>
<dbReference type="Pfam" id="PF16119">
    <property type="entry name" value="DUF4835"/>
    <property type="match status" value="1"/>
</dbReference>
<dbReference type="RefSeq" id="WP_123896013.1">
    <property type="nucleotide sequence ID" value="NZ_RPFJ01000002.1"/>
</dbReference>
<reference evidence="1 2" key="1">
    <citation type="submission" date="2018-11" db="EMBL/GenBank/DDBJ databases">
        <title>Aureibaculum marinum gen. nov., sp. nov., a member of the family Flavobacteriaceae isolated from the Bohai Sea.</title>
        <authorList>
            <person name="Ji X."/>
        </authorList>
    </citation>
    <scope>NUCLEOTIDE SEQUENCE [LARGE SCALE GENOMIC DNA]</scope>
    <source>
        <strain evidence="1 2">BH-SD17</strain>
    </source>
</reference>
<gene>
    <name evidence="1" type="ORF">EGM88_00970</name>
</gene>
<organism evidence="1 2">
    <name type="scientific">Aureibaculum marinum</name>
    <dbReference type="NCBI Taxonomy" id="2487930"/>
    <lineage>
        <taxon>Bacteria</taxon>
        <taxon>Pseudomonadati</taxon>
        <taxon>Bacteroidota</taxon>
        <taxon>Flavobacteriia</taxon>
        <taxon>Flavobacteriales</taxon>
        <taxon>Flavobacteriaceae</taxon>
        <taxon>Aureibaculum</taxon>
    </lineage>
</organism>
<accession>A0A3N4P826</accession>
<dbReference type="InterPro" id="IPR032274">
    <property type="entry name" value="DUF4835"/>
</dbReference>
<comment type="caution">
    <text evidence="1">The sequence shown here is derived from an EMBL/GenBank/DDBJ whole genome shotgun (WGS) entry which is preliminary data.</text>
</comment>